<dbReference type="GO" id="GO:0042803">
    <property type="term" value="F:protein homodimerization activity"/>
    <property type="evidence" value="ECO:0007669"/>
    <property type="project" value="Ensembl"/>
</dbReference>
<dbReference type="GO" id="GO:0045944">
    <property type="term" value="P:positive regulation of transcription by RNA polymerase II"/>
    <property type="evidence" value="ECO:0007669"/>
    <property type="project" value="Ensembl"/>
</dbReference>
<evidence type="ECO:0000256" key="5">
    <source>
        <dbReference type="ARBA" id="ARBA00022729"/>
    </source>
</evidence>
<dbReference type="GO" id="GO:0048255">
    <property type="term" value="P:mRNA stabilization"/>
    <property type="evidence" value="ECO:0007669"/>
    <property type="project" value="Ensembl"/>
</dbReference>
<comment type="subcellular location">
    <subcellularLocation>
        <location evidence="1">Secreted</location>
    </subcellularLocation>
</comment>
<reference evidence="11" key="1">
    <citation type="journal article" date="2011" name="Nature">
        <title>A high-resolution map of human evolutionary constraint using 29 mammals.</title>
        <authorList>
            <person name="Lindblad-Toh K."/>
            <person name="Garber M."/>
            <person name="Zuk O."/>
            <person name="Lin M.F."/>
            <person name="Parker B.J."/>
            <person name="Washietl S."/>
            <person name="Kheradpour P."/>
            <person name="Ernst J."/>
            <person name="Jordan G."/>
            <person name="Mauceli E."/>
            <person name="Ward L.D."/>
            <person name="Lowe C.B."/>
            <person name="Holloway A.K."/>
            <person name="Clamp M."/>
            <person name="Gnerre S."/>
            <person name="Alfoldi J."/>
            <person name="Beal K."/>
            <person name="Chang J."/>
            <person name="Clawson H."/>
            <person name="Cuff J."/>
            <person name="Di Palma F."/>
            <person name="Fitzgerald S."/>
            <person name="Flicek P."/>
            <person name="Guttman M."/>
            <person name="Hubisz M.J."/>
            <person name="Jaffe D.B."/>
            <person name="Jungreis I."/>
            <person name="Kent W.J."/>
            <person name="Kostka D."/>
            <person name="Lara M."/>
            <person name="Martins A.L."/>
            <person name="Massingham T."/>
            <person name="Moltke I."/>
            <person name="Raney B.J."/>
            <person name="Rasmussen M.D."/>
            <person name="Robinson J."/>
            <person name="Stark A."/>
            <person name="Vilella A.J."/>
            <person name="Wen J."/>
            <person name="Xie X."/>
            <person name="Zody M.C."/>
            <person name="Baldwin J."/>
            <person name="Bloom T."/>
            <person name="Chin C.W."/>
            <person name="Heiman D."/>
            <person name="Nicol R."/>
            <person name="Nusbaum C."/>
            <person name="Young S."/>
            <person name="Wilkinson J."/>
            <person name="Worley K.C."/>
            <person name="Kovar C.L."/>
            <person name="Muzny D.M."/>
            <person name="Gibbs R.A."/>
            <person name="Cree A."/>
            <person name="Dihn H.H."/>
            <person name="Fowler G."/>
            <person name="Jhangiani S."/>
            <person name="Joshi V."/>
            <person name="Lee S."/>
            <person name="Lewis L.R."/>
            <person name="Nazareth L.V."/>
            <person name="Okwuonu G."/>
            <person name="Santibanez J."/>
            <person name="Warren W.C."/>
            <person name="Mardis E.R."/>
            <person name="Weinstock G.M."/>
            <person name="Wilson R.K."/>
            <person name="Delehaunty K."/>
            <person name="Dooling D."/>
            <person name="Fronik C."/>
            <person name="Fulton L."/>
            <person name="Fulton B."/>
            <person name="Graves T."/>
            <person name="Minx P."/>
            <person name="Sodergren E."/>
            <person name="Birney E."/>
            <person name="Margulies E.H."/>
            <person name="Herrero J."/>
            <person name="Green E.D."/>
            <person name="Haussler D."/>
            <person name="Siepel A."/>
            <person name="Goldman N."/>
            <person name="Pollard K.S."/>
            <person name="Pedersen J.S."/>
            <person name="Lander E.S."/>
            <person name="Kellis M."/>
        </authorList>
    </citation>
    <scope>NUCLEOTIDE SEQUENCE [LARGE SCALE GENOMIC DNA]</scope>
    <source>
        <strain evidence="11">2N</strain>
    </source>
</reference>
<dbReference type="AlphaFoldDB" id="A0A286XFR9"/>
<dbReference type="GO" id="GO:0032731">
    <property type="term" value="P:positive regulation of interleukin-1 beta production"/>
    <property type="evidence" value="ECO:0007669"/>
    <property type="project" value="Ensembl"/>
</dbReference>
<evidence type="ECO:0000256" key="6">
    <source>
        <dbReference type="ARBA" id="ARBA00023157"/>
    </source>
</evidence>
<dbReference type="GO" id="GO:1903882">
    <property type="term" value="P:negative regulation of interleukin-17-mediated signaling pathway"/>
    <property type="evidence" value="ECO:0007669"/>
    <property type="project" value="Ensembl"/>
</dbReference>
<dbReference type="GO" id="GO:0050832">
    <property type="term" value="P:defense response to fungus"/>
    <property type="evidence" value="ECO:0007669"/>
    <property type="project" value="Ensembl"/>
</dbReference>
<dbReference type="GO" id="GO:0051897">
    <property type="term" value="P:positive regulation of phosphatidylinositol 3-kinase/protein kinase B signal transduction"/>
    <property type="evidence" value="ECO:0007669"/>
    <property type="project" value="Ensembl"/>
</dbReference>
<dbReference type="InParanoid" id="A0A286XFR9"/>
<keyword evidence="8" id="KW-0395">Inflammatory response</keyword>
<dbReference type="EMBL" id="AAKN02018878">
    <property type="status" value="NOT_ANNOTATED_CDS"/>
    <property type="molecule type" value="Genomic_DNA"/>
</dbReference>
<dbReference type="Proteomes" id="UP000005447">
    <property type="component" value="Unassembled WGS sequence"/>
</dbReference>
<dbReference type="Bgee" id="ENSCPOG00000035708">
    <property type="expression patterns" value="Expressed in testis and 1 other cell type or tissue"/>
</dbReference>
<dbReference type="Ensembl" id="ENSCPOT00000034331.1">
    <property type="protein sequence ID" value="ENSCPOP00000024262.1"/>
    <property type="gene ID" value="ENSCPOG00000035708.1"/>
</dbReference>
<organism evidence="10 11">
    <name type="scientific">Cavia porcellus</name>
    <name type="common">Guinea pig</name>
    <dbReference type="NCBI Taxonomy" id="10141"/>
    <lineage>
        <taxon>Eukaryota</taxon>
        <taxon>Metazoa</taxon>
        <taxon>Chordata</taxon>
        <taxon>Craniata</taxon>
        <taxon>Vertebrata</taxon>
        <taxon>Euteleostomi</taxon>
        <taxon>Mammalia</taxon>
        <taxon>Eutheria</taxon>
        <taxon>Euarchontoglires</taxon>
        <taxon>Glires</taxon>
        <taxon>Rodentia</taxon>
        <taxon>Hystricomorpha</taxon>
        <taxon>Caviidae</taxon>
        <taxon>Cavia</taxon>
    </lineage>
</organism>
<dbReference type="GO" id="GO:0045672">
    <property type="term" value="P:positive regulation of osteoclast differentiation"/>
    <property type="evidence" value="ECO:0007669"/>
    <property type="project" value="Ensembl"/>
</dbReference>
<dbReference type="GO" id="GO:1900017">
    <property type="term" value="P:positive regulation of cytokine production involved in inflammatory response"/>
    <property type="evidence" value="ECO:0007669"/>
    <property type="project" value="Ensembl"/>
</dbReference>
<dbReference type="GO" id="GO:0032747">
    <property type="term" value="P:positive regulation of interleukin-23 production"/>
    <property type="evidence" value="ECO:0007669"/>
    <property type="project" value="Ensembl"/>
</dbReference>
<dbReference type="GO" id="GO:0005125">
    <property type="term" value="F:cytokine activity"/>
    <property type="evidence" value="ECO:0007669"/>
    <property type="project" value="UniProtKB-KW"/>
</dbReference>
<dbReference type="GO" id="GO:0032735">
    <property type="term" value="P:positive regulation of interleukin-12 production"/>
    <property type="evidence" value="ECO:0007669"/>
    <property type="project" value="Ensembl"/>
</dbReference>
<dbReference type="InterPro" id="IPR010345">
    <property type="entry name" value="IL-17_fam"/>
</dbReference>
<dbReference type="GO" id="GO:0032739">
    <property type="term" value="P:positive regulation of interleukin-16 production"/>
    <property type="evidence" value="ECO:0007669"/>
    <property type="project" value="Ensembl"/>
</dbReference>
<dbReference type="GeneTree" id="ENSGT00940000161882"/>
<keyword evidence="6" id="KW-1015">Disulfide bond</keyword>
<evidence type="ECO:0000256" key="1">
    <source>
        <dbReference type="ARBA" id="ARBA00004613"/>
    </source>
</evidence>
<dbReference type="GO" id="GO:0010467">
    <property type="term" value="P:gene expression"/>
    <property type="evidence" value="ECO:0007669"/>
    <property type="project" value="Ensembl"/>
</dbReference>
<dbReference type="GO" id="GO:0007219">
    <property type="term" value="P:Notch signaling pathway"/>
    <property type="evidence" value="ECO:0007669"/>
    <property type="project" value="Ensembl"/>
</dbReference>
<dbReference type="GO" id="GO:0030216">
    <property type="term" value="P:keratinocyte differentiation"/>
    <property type="evidence" value="ECO:0007669"/>
    <property type="project" value="Ensembl"/>
</dbReference>
<dbReference type="STRING" id="10141.ENSCPOP00000024262"/>
<dbReference type="OMA" id="HHMNSVP"/>
<feature type="signal peptide" evidence="9">
    <location>
        <begin position="1"/>
        <end position="24"/>
    </location>
</feature>
<dbReference type="GO" id="GO:0046982">
    <property type="term" value="F:protein heterodimerization activity"/>
    <property type="evidence" value="ECO:0007669"/>
    <property type="project" value="Ensembl"/>
</dbReference>
<dbReference type="GO" id="GO:0097400">
    <property type="term" value="P:interleukin-17-mediated signaling pathway"/>
    <property type="evidence" value="ECO:0007669"/>
    <property type="project" value="Ensembl"/>
</dbReference>
<reference evidence="10" key="3">
    <citation type="submission" date="2025-09" db="UniProtKB">
        <authorList>
            <consortium name="Ensembl"/>
        </authorList>
    </citation>
    <scope>IDENTIFICATION</scope>
    <source>
        <strain evidence="10">2N</strain>
    </source>
</reference>
<dbReference type="GO" id="GO:0002225">
    <property type="term" value="P:positive regulation of antimicrobial peptide production"/>
    <property type="evidence" value="ECO:0007669"/>
    <property type="project" value="Ensembl"/>
</dbReference>
<dbReference type="GO" id="GO:0050829">
    <property type="term" value="P:defense response to Gram-negative bacterium"/>
    <property type="evidence" value="ECO:0007669"/>
    <property type="project" value="Ensembl"/>
</dbReference>
<dbReference type="GO" id="GO:0072537">
    <property type="term" value="P:fibroblast activation"/>
    <property type="evidence" value="ECO:0007669"/>
    <property type="project" value="Ensembl"/>
</dbReference>
<dbReference type="GO" id="GO:0060729">
    <property type="term" value="P:intestinal epithelial structure maintenance"/>
    <property type="evidence" value="ECO:0007669"/>
    <property type="project" value="Ensembl"/>
</dbReference>
<dbReference type="GO" id="GO:0032755">
    <property type="term" value="P:positive regulation of interleukin-6 production"/>
    <property type="evidence" value="ECO:0007669"/>
    <property type="project" value="Ensembl"/>
</dbReference>
<dbReference type="GO" id="GO:0097530">
    <property type="term" value="P:granulocyte migration"/>
    <property type="evidence" value="ECO:0007669"/>
    <property type="project" value="Ensembl"/>
</dbReference>
<evidence type="ECO:0000256" key="7">
    <source>
        <dbReference type="ARBA" id="ARBA00023180"/>
    </source>
</evidence>
<dbReference type="FunFam" id="2.10.90.10:FF:000038">
    <property type="entry name" value="Interleukin-17A"/>
    <property type="match status" value="1"/>
</dbReference>
<dbReference type="Gene3D" id="2.10.90.10">
    <property type="entry name" value="Cystine-knot cytokines"/>
    <property type="match status" value="1"/>
</dbReference>
<dbReference type="eggNOG" id="ENOG502S5A0">
    <property type="taxonomic scope" value="Eukaryota"/>
</dbReference>
<dbReference type="GO" id="GO:0005615">
    <property type="term" value="C:extracellular space"/>
    <property type="evidence" value="ECO:0007669"/>
    <property type="project" value="UniProtKB-KW"/>
</dbReference>
<evidence type="ECO:0000256" key="2">
    <source>
        <dbReference type="ARBA" id="ARBA00007236"/>
    </source>
</evidence>
<dbReference type="InterPro" id="IPR020440">
    <property type="entry name" value="IL-17_chr"/>
</dbReference>
<keyword evidence="7" id="KW-0325">Glycoprotein</keyword>
<dbReference type="GO" id="GO:0010838">
    <property type="term" value="P:positive regulation of keratinocyte proliferation"/>
    <property type="evidence" value="ECO:0007669"/>
    <property type="project" value="Ensembl"/>
</dbReference>
<dbReference type="SUPFAM" id="SSF57501">
    <property type="entry name" value="Cystine-knot cytokines"/>
    <property type="match status" value="1"/>
</dbReference>
<dbReference type="FunCoup" id="A0A286XFR9">
    <property type="interactions" value="361"/>
</dbReference>
<dbReference type="GO" id="GO:0009611">
    <property type="term" value="P:response to wounding"/>
    <property type="evidence" value="ECO:0007669"/>
    <property type="project" value="Ensembl"/>
</dbReference>
<comment type="similarity">
    <text evidence="2">Belongs to the IL-17 family.</text>
</comment>
<evidence type="ECO:0000256" key="3">
    <source>
        <dbReference type="ARBA" id="ARBA00022514"/>
    </source>
</evidence>
<dbReference type="PRINTS" id="PR01932">
    <property type="entry name" value="INTRLEUKIN17"/>
</dbReference>
<dbReference type="GO" id="GO:1903348">
    <property type="term" value="P:positive regulation of bicellular tight junction assembly"/>
    <property type="evidence" value="ECO:0007669"/>
    <property type="project" value="Ensembl"/>
</dbReference>
<proteinExistence type="inferred from homology"/>
<evidence type="ECO:0000313" key="11">
    <source>
        <dbReference type="Proteomes" id="UP000005447"/>
    </source>
</evidence>
<accession>A0A286XFR9</accession>
<evidence type="ECO:0000256" key="9">
    <source>
        <dbReference type="SAM" id="SignalP"/>
    </source>
</evidence>
<dbReference type="VEuPathDB" id="HostDB:ENSCPOG00000035708"/>
<evidence type="ECO:0000313" key="10">
    <source>
        <dbReference type="Ensembl" id="ENSCPOP00000024262.1"/>
    </source>
</evidence>
<dbReference type="GO" id="GO:0050830">
    <property type="term" value="P:defense response to Gram-positive bacterium"/>
    <property type="evidence" value="ECO:0007669"/>
    <property type="project" value="Ensembl"/>
</dbReference>
<dbReference type="GO" id="GO:0006954">
    <property type="term" value="P:inflammatory response"/>
    <property type="evidence" value="ECO:0007669"/>
    <property type="project" value="UniProtKB-KW"/>
</dbReference>
<keyword evidence="3" id="KW-0202">Cytokine</keyword>
<feature type="chain" id="PRO_5011585091" evidence="9">
    <location>
        <begin position="25"/>
        <end position="158"/>
    </location>
</feature>
<dbReference type="GO" id="GO:0106015">
    <property type="term" value="P:negative regulation of inflammatory response to wounding"/>
    <property type="evidence" value="ECO:0007669"/>
    <property type="project" value="Ensembl"/>
</dbReference>
<dbReference type="Pfam" id="PF06083">
    <property type="entry name" value="IL17"/>
    <property type="match status" value="1"/>
</dbReference>
<gene>
    <name evidence="10" type="primary">IL17A</name>
</gene>
<dbReference type="GO" id="GO:0009897">
    <property type="term" value="C:external side of plasma membrane"/>
    <property type="evidence" value="ECO:0007669"/>
    <property type="project" value="Ensembl"/>
</dbReference>
<dbReference type="GO" id="GO:2000340">
    <property type="term" value="P:positive regulation of chemokine (C-X-C motif) ligand 1 production"/>
    <property type="evidence" value="ECO:0007669"/>
    <property type="project" value="Ensembl"/>
</dbReference>
<dbReference type="InterPro" id="IPR029034">
    <property type="entry name" value="Cystine-knot_cytokine"/>
</dbReference>
<dbReference type="GO" id="GO:0038173">
    <property type="term" value="P:interleukin-17A-mediated signaling pathway"/>
    <property type="evidence" value="ECO:0007669"/>
    <property type="project" value="Ensembl"/>
</dbReference>
<sequence>MLPGKPSSMFRSLLLLSLMATVKAGIPIPRNPGCPTATEGKNFLQNVKLNLSIFNPLTQNVNSRRSSDYYKRSTSPWTLHRNENPNRYPPVIWEAECRYSGCVNAAGKEDHHVSSVPIQQEILVLQREPQNCPLSFRLEKMKVTVGCTCVTPIVRHVG</sequence>
<protein>
    <submittedName>
        <fullName evidence="10">Interleukin 17A</fullName>
    </submittedName>
</protein>
<dbReference type="GO" id="GO:0043616">
    <property type="term" value="P:keratinocyte proliferation"/>
    <property type="evidence" value="ECO:0007669"/>
    <property type="project" value="Ensembl"/>
</dbReference>
<evidence type="ECO:0000256" key="8">
    <source>
        <dbReference type="ARBA" id="ARBA00023198"/>
    </source>
</evidence>
<evidence type="ECO:0000256" key="4">
    <source>
        <dbReference type="ARBA" id="ARBA00022525"/>
    </source>
</evidence>
<keyword evidence="11" id="KW-1185">Reference proteome</keyword>
<reference evidence="10" key="2">
    <citation type="submission" date="2025-08" db="UniProtKB">
        <authorList>
            <consortium name="Ensembl"/>
        </authorList>
    </citation>
    <scope>IDENTIFICATION</scope>
    <source>
        <strain evidence="10">2N</strain>
    </source>
</reference>
<dbReference type="GO" id="GO:0071347">
    <property type="term" value="P:cellular response to interleukin-1"/>
    <property type="evidence" value="ECO:0007669"/>
    <property type="project" value="Ensembl"/>
</dbReference>
<dbReference type="GO" id="GO:0032760">
    <property type="term" value="P:positive regulation of tumor necrosis factor production"/>
    <property type="evidence" value="ECO:0007669"/>
    <property type="project" value="Ensembl"/>
</dbReference>
<keyword evidence="4" id="KW-0964">Secreted</keyword>
<name>A0A286XFR9_CAVPO</name>
<keyword evidence="5 9" id="KW-0732">Signal</keyword>